<dbReference type="Proteomes" id="UP000590524">
    <property type="component" value="Unassembled WGS sequence"/>
</dbReference>
<evidence type="ECO:0000313" key="2">
    <source>
        <dbReference type="Proteomes" id="UP000590524"/>
    </source>
</evidence>
<protein>
    <submittedName>
        <fullName evidence="1">Uncharacterized protein</fullName>
    </submittedName>
</protein>
<dbReference type="AlphaFoldDB" id="A0A7W6LZ22"/>
<accession>A0A7W6LZ22</accession>
<evidence type="ECO:0000313" key="1">
    <source>
        <dbReference type="EMBL" id="MBB4152111.1"/>
    </source>
</evidence>
<keyword evidence="2" id="KW-1185">Reference proteome</keyword>
<gene>
    <name evidence="1" type="ORF">GGQ90_005935</name>
</gene>
<dbReference type="EMBL" id="JACIEU010000093">
    <property type="protein sequence ID" value="MBB4152111.1"/>
    <property type="molecule type" value="Genomic_DNA"/>
</dbReference>
<proteinExistence type="predicted"/>
<organism evidence="1 2">
    <name type="scientific">Sphingobium scionense</name>
    <dbReference type="NCBI Taxonomy" id="1404341"/>
    <lineage>
        <taxon>Bacteria</taxon>
        <taxon>Pseudomonadati</taxon>
        <taxon>Pseudomonadota</taxon>
        <taxon>Alphaproteobacteria</taxon>
        <taxon>Sphingomonadales</taxon>
        <taxon>Sphingomonadaceae</taxon>
        <taxon>Sphingobium</taxon>
    </lineage>
</organism>
<name>A0A7W6LZ22_9SPHN</name>
<reference evidence="1 2" key="1">
    <citation type="submission" date="2020-08" db="EMBL/GenBank/DDBJ databases">
        <title>Genomic Encyclopedia of Type Strains, Phase IV (KMG-IV): sequencing the most valuable type-strain genomes for metagenomic binning, comparative biology and taxonomic classification.</title>
        <authorList>
            <person name="Goeker M."/>
        </authorList>
    </citation>
    <scope>NUCLEOTIDE SEQUENCE [LARGE SCALE GENOMIC DNA]</scope>
    <source>
        <strain evidence="1 2">DSM 19371</strain>
    </source>
</reference>
<comment type="caution">
    <text evidence="1">The sequence shown here is derived from an EMBL/GenBank/DDBJ whole genome shotgun (WGS) entry which is preliminary data.</text>
</comment>
<sequence>MVIHLRIERSFGKSLLQGIEQAPLAERRRRVSAGQQLVEDVVRYRGFFPS</sequence>